<dbReference type="PANTHER" id="PTHR46383">
    <property type="entry name" value="ASPARTATE AMINOTRANSFERASE"/>
    <property type="match status" value="1"/>
</dbReference>
<name>A0A0W8FAZ0_9ZZZZ</name>
<keyword evidence="4 6" id="KW-0808">Transferase</keyword>
<keyword evidence="5" id="KW-0663">Pyridoxal phosphate</keyword>
<sequence length="94" mass="10091">MWPSFILARELLVAGLKCLGIPSSVPGGAFYVFSDVSACGGGYLFTERLLKEPLIAATPGSAFGPSGEDYVCLSYATSQKRILEALERIEKNIM</sequence>
<evidence type="ECO:0000256" key="2">
    <source>
        <dbReference type="ARBA" id="ARBA00007441"/>
    </source>
</evidence>
<dbReference type="GO" id="GO:0004069">
    <property type="term" value="F:L-aspartate:2-oxoglutarate aminotransferase activity"/>
    <property type="evidence" value="ECO:0007669"/>
    <property type="project" value="UniProtKB-EC"/>
</dbReference>
<keyword evidence="3 6" id="KW-0032">Aminotransferase</keyword>
<protein>
    <submittedName>
        <fullName evidence="6">Aspartate aminotransferase</fullName>
        <ecNumber evidence="6">2.6.1.1</ecNumber>
    </submittedName>
</protein>
<evidence type="ECO:0000256" key="4">
    <source>
        <dbReference type="ARBA" id="ARBA00022679"/>
    </source>
</evidence>
<dbReference type="InterPro" id="IPR015424">
    <property type="entry name" value="PyrdxlP-dep_Trfase"/>
</dbReference>
<dbReference type="InterPro" id="IPR050596">
    <property type="entry name" value="AspAT/PAT-like"/>
</dbReference>
<dbReference type="PANTHER" id="PTHR46383:SF1">
    <property type="entry name" value="ASPARTATE AMINOTRANSFERASE"/>
    <property type="match status" value="1"/>
</dbReference>
<dbReference type="SUPFAM" id="SSF53383">
    <property type="entry name" value="PLP-dependent transferases"/>
    <property type="match status" value="1"/>
</dbReference>
<evidence type="ECO:0000313" key="6">
    <source>
        <dbReference type="EMBL" id="KUG18010.1"/>
    </source>
</evidence>
<dbReference type="InterPro" id="IPR015422">
    <property type="entry name" value="PyrdxlP-dep_Trfase_small"/>
</dbReference>
<dbReference type="EMBL" id="LNQE01001406">
    <property type="protein sequence ID" value="KUG18010.1"/>
    <property type="molecule type" value="Genomic_DNA"/>
</dbReference>
<evidence type="ECO:0000256" key="3">
    <source>
        <dbReference type="ARBA" id="ARBA00022576"/>
    </source>
</evidence>
<reference evidence="6" key="1">
    <citation type="journal article" date="2015" name="Proc. Natl. Acad. Sci. U.S.A.">
        <title>Networks of energetic and metabolic interactions define dynamics in microbial communities.</title>
        <authorList>
            <person name="Embree M."/>
            <person name="Liu J.K."/>
            <person name="Al-Bassam M.M."/>
            <person name="Zengler K."/>
        </authorList>
    </citation>
    <scope>NUCLEOTIDE SEQUENCE</scope>
</reference>
<dbReference type="EC" id="2.6.1.1" evidence="6"/>
<dbReference type="AlphaFoldDB" id="A0A0W8FAZ0"/>
<comment type="caution">
    <text evidence="6">The sequence shown here is derived from an EMBL/GenBank/DDBJ whole genome shotgun (WGS) entry which is preliminary data.</text>
</comment>
<accession>A0A0W8FAZ0</accession>
<dbReference type="Gene3D" id="3.90.1150.10">
    <property type="entry name" value="Aspartate Aminotransferase, domain 1"/>
    <property type="match status" value="1"/>
</dbReference>
<organism evidence="6">
    <name type="scientific">hydrocarbon metagenome</name>
    <dbReference type="NCBI Taxonomy" id="938273"/>
    <lineage>
        <taxon>unclassified sequences</taxon>
        <taxon>metagenomes</taxon>
        <taxon>ecological metagenomes</taxon>
    </lineage>
</organism>
<comment type="cofactor">
    <cofactor evidence="1">
        <name>pyridoxal 5'-phosphate</name>
        <dbReference type="ChEBI" id="CHEBI:597326"/>
    </cofactor>
</comment>
<evidence type="ECO:0000256" key="1">
    <source>
        <dbReference type="ARBA" id="ARBA00001933"/>
    </source>
</evidence>
<gene>
    <name evidence="6" type="ORF">ASZ90_012274</name>
</gene>
<dbReference type="GO" id="GO:0006520">
    <property type="term" value="P:amino acid metabolic process"/>
    <property type="evidence" value="ECO:0007669"/>
    <property type="project" value="InterPro"/>
</dbReference>
<evidence type="ECO:0000256" key="5">
    <source>
        <dbReference type="ARBA" id="ARBA00022898"/>
    </source>
</evidence>
<comment type="similarity">
    <text evidence="2">Belongs to the class-I pyridoxal-phosphate-dependent aminotransferase family.</text>
</comment>
<proteinExistence type="inferred from homology"/>